<dbReference type="PANTHER" id="PTHR44086:SF10">
    <property type="entry name" value="THIOSULFATE SULFURTRANSFERASE_RHODANESE-LIKE DOMAIN-CONTAINING PROTEIN 3"/>
    <property type="match status" value="1"/>
</dbReference>
<evidence type="ECO:0000313" key="4">
    <source>
        <dbReference type="Proteomes" id="UP000030980"/>
    </source>
</evidence>
<dbReference type="EMBL" id="JTAK01000002">
    <property type="protein sequence ID" value="KHO65730.1"/>
    <property type="molecule type" value="Genomic_DNA"/>
</dbReference>
<feature type="domain" description="Rhodanese" evidence="2">
    <location>
        <begin position="31"/>
        <end position="117"/>
    </location>
</feature>
<dbReference type="Gene3D" id="3.40.250.10">
    <property type="entry name" value="Rhodanese-like domain"/>
    <property type="match status" value="1"/>
</dbReference>
<keyword evidence="4" id="KW-1185">Reference proteome</keyword>
<dbReference type="Pfam" id="PF00581">
    <property type="entry name" value="Rhodanese"/>
    <property type="match status" value="1"/>
</dbReference>
<dbReference type="OrthoDB" id="9789585at2"/>
<dbReference type="GO" id="GO:0004792">
    <property type="term" value="F:thiosulfate-cyanide sulfurtransferase activity"/>
    <property type="evidence" value="ECO:0007669"/>
    <property type="project" value="TreeGrafter"/>
</dbReference>
<dbReference type="PANTHER" id="PTHR44086">
    <property type="entry name" value="THIOSULFATE SULFURTRANSFERASE RDL2, MITOCHONDRIAL-RELATED"/>
    <property type="match status" value="1"/>
</dbReference>
<evidence type="ECO:0000256" key="1">
    <source>
        <dbReference type="SAM" id="SignalP"/>
    </source>
</evidence>
<name>A0A0B3BSX3_9PSED</name>
<dbReference type="Proteomes" id="UP000030980">
    <property type="component" value="Unassembled WGS sequence"/>
</dbReference>
<feature type="signal peptide" evidence="1">
    <location>
        <begin position="1"/>
        <end position="18"/>
    </location>
</feature>
<sequence length="118" mass="12423">MRSWFLAATLLAGGPAVAGPIDHSAAVAAMAGPSAVLIDVRTSQEFAAGALPGAQHIPHFRIAEGIAAVAPDKDTPIVLYCRSGRRSSLAQERLLEMGYRHVINAGGYQDFGVRLAER</sequence>
<dbReference type="AlphaFoldDB" id="A0A0B3BSX3"/>
<protein>
    <submittedName>
        <fullName evidence="3">Sulfurtransferase</fullName>
    </submittedName>
</protein>
<dbReference type="STRING" id="706570.PT85_06705"/>
<accession>A0A0B3BSX3</accession>
<organism evidence="3 4">
    <name type="scientific">Pseudomonas flexibilis</name>
    <dbReference type="NCBI Taxonomy" id="706570"/>
    <lineage>
        <taxon>Bacteria</taxon>
        <taxon>Pseudomonadati</taxon>
        <taxon>Pseudomonadota</taxon>
        <taxon>Gammaproteobacteria</taxon>
        <taxon>Pseudomonadales</taxon>
        <taxon>Pseudomonadaceae</taxon>
        <taxon>Pseudomonas</taxon>
    </lineage>
</organism>
<comment type="caution">
    <text evidence="3">The sequence shown here is derived from an EMBL/GenBank/DDBJ whole genome shotgun (WGS) entry which is preliminary data.</text>
</comment>
<gene>
    <name evidence="3" type="ORF">PT85_06705</name>
</gene>
<dbReference type="InterPro" id="IPR036873">
    <property type="entry name" value="Rhodanese-like_dom_sf"/>
</dbReference>
<proteinExistence type="predicted"/>
<dbReference type="SUPFAM" id="SSF52821">
    <property type="entry name" value="Rhodanese/Cell cycle control phosphatase"/>
    <property type="match status" value="1"/>
</dbReference>
<dbReference type="RefSeq" id="WP_027589187.1">
    <property type="nucleotide sequence ID" value="NZ_FMUP01000001.1"/>
</dbReference>
<evidence type="ECO:0000259" key="2">
    <source>
        <dbReference type="PROSITE" id="PS50206"/>
    </source>
</evidence>
<dbReference type="PROSITE" id="PS50206">
    <property type="entry name" value="RHODANESE_3"/>
    <property type="match status" value="1"/>
</dbReference>
<keyword evidence="1" id="KW-0732">Signal</keyword>
<reference evidence="3 4" key="1">
    <citation type="submission" date="2014-11" db="EMBL/GenBank/DDBJ databases">
        <title>Genome sequence of Pseudomonas tuomuerensis JCM 14085.</title>
        <authorList>
            <person name="Shin S.-K."/>
            <person name="Yi H."/>
        </authorList>
    </citation>
    <scope>NUCLEOTIDE SEQUENCE [LARGE SCALE GENOMIC DNA]</scope>
    <source>
        <strain evidence="3 4">JCM 14085</strain>
    </source>
</reference>
<evidence type="ECO:0000313" key="3">
    <source>
        <dbReference type="EMBL" id="KHO65730.1"/>
    </source>
</evidence>
<keyword evidence="3" id="KW-0808">Transferase</keyword>
<feature type="chain" id="PRO_5002097833" evidence="1">
    <location>
        <begin position="19"/>
        <end position="118"/>
    </location>
</feature>
<dbReference type="SMART" id="SM00450">
    <property type="entry name" value="RHOD"/>
    <property type="match status" value="1"/>
</dbReference>
<dbReference type="InterPro" id="IPR001763">
    <property type="entry name" value="Rhodanese-like_dom"/>
</dbReference>
<dbReference type="CDD" id="cd00158">
    <property type="entry name" value="RHOD"/>
    <property type="match status" value="1"/>
</dbReference>